<name>A0ACC1RSW8_9HYPO</name>
<sequence>MASHAPVLPPRRTASESETCHEDSSEPMSMAQLARSFSLTRTFSTFSTNVNPFLVQDSRLDPKSPEFFPEYWVKAMLHAFSQDPDKYPRHTAGVSWRNLGVHGYGDPTDYQKDVLNVTWRGPLSALNWFANRKRKVRIINDFDGLVKSGELLLVLGRPGSGVSTLLKTIAGHTYGLHPDSASEFNYQGKNPDLVPILTNNPGIPWDLMHSNFRGEVVYQAETDIHFPQLTVGETLLFAALARTPQNRVSNISRRVYAEHLRDAVMAMFGITNTVDTKVGNDFVRGVSGGERKRVSIAEATLNQSAIQCWDNSTRGLDSATALGFVKTLRLATKLAGASAIVALYQASQPAFDEFDKVLLLYEGRQIYFGPRTEAKKYFTDMGYECPPRQTTADFLTSLTNPDERTVKPGFEEKVPRTPDEFADEWRMSQHRATLLRDIAAFQSQYPLDGAEVEKLSNIKKAQKAKFMSKKSPFTISVPMQIRLCMTRGVQRLLGDKTFFVVTVLGNLVMSLVLGSVYFDLDATAESMNGRCSVLFFAILFNGLSSALEILSLYSQRPIVDKHARYALYRPLSEAVSSIICDLPSKILSTLAFNVPLYFMANLRRDASSFFIFLLFGFTTTLTMSMILRTIGQASKTVHQALVPAAIFIIGLVIYAGFVLPIRYMKGWLRWLNYINPIAYAYESLVANEFSGRKFPCLTMIPSGPPYKDAGPFEKTCAVAGASPGEDFVAGDFYIGAVYQYFYSHLWRNFGILIAFIIFFSFTYLIAAEFFSSSPSKGEVLIFRKARAEKPPKMDEEAANDRIHSDRSVNEKGQVAKLSQNATFCWKNVCYDIVIKGQTRRILTSVDGWVRPGKITALMGASGAGKTTLLDVLADRVTMGVVSGDMLVNGHLRGRSFQRTTGYVQQQDLHLETSTVREALVFSAYLRQPKSTSAQEKLEYVEEVIRLLEMELYADAVIGIHGEGLNVEQRKRLSIGVELAAKPEVLLFLDEPTSGLDSQTAWAVATLVRKLADHGQAILCTIHQPSAVLFQQFDRLLLLKSGGETVYFGDIGENSSTMTSYFEKHGAPPCGADENPAEWMLRVIGAAPGAHTDINWAETWKNSTEFESVQDELKTLIKPSDHSEINEEDTTYAAPFLNQFLACTMRVAEQYWRTPTYIYAKMILCLGTSLFIGLSFQNSPLSLQGLQNQMFSTFMLVVTFAFLVYQTMPGFVSQRSLYEGRERSSKTYAWYVFILANTVVEMVWNSLAALAVYLPFYFLVGMYENGELTGTQSERGGLMFLLVWAFMVYEGTFAHMSVAGAPTAEVGATFALLLFMMTLVFAGVLVPYSGLPGFWTFMYRVSPMTYLIGAMLSNGVALQEVQCSDIEFLMFQPPANLTCNDYVGAFVEMAGGSLRNPEANETCLYCPVASTDTYLATLDIYYSQRWRNFGLIWAFVIFNVFAALGAYWLIRVPKSSEFWRWKKRG</sequence>
<protein>
    <submittedName>
        <fullName evidence="1">Uncharacterized protein</fullName>
    </submittedName>
</protein>
<accession>A0ACC1RSW8</accession>
<keyword evidence="2" id="KW-1185">Reference proteome</keyword>
<reference evidence="1" key="1">
    <citation type="submission" date="2022-08" db="EMBL/GenBank/DDBJ databases">
        <title>Genome Sequence of Fusarium decemcellulare.</title>
        <authorList>
            <person name="Buettner E."/>
        </authorList>
    </citation>
    <scope>NUCLEOTIDE SEQUENCE</scope>
    <source>
        <strain evidence="1">Babe19</strain>
    </source>
</reference>
<gene>
    <name evidence="1" type="ORF">NM208_g12262</name>
</gene>
<dbReference type="Proteomes" id="UP001148629">
    <property type="component" value="Unassembled WGS sequence"/>
</dbReference>
<proteinExistence type="predicted"/>
<comment type="caution">
    <text evidence="1">The sequence shown here is derived from an EMBL/GenBank/DDBJ whole genome shotgun (WGS) entry which is preliminary data.</text>
</comment>
<evidence type="ECO:0000313" key="2">
    <source>
        <dbReference type="Proteomes" id="UP001148629"/>
    </source>
</evidence>
<dbReference type="EMBL" id="JANRMS010002166">
    <property type="protein sequence ID" value="KAJ3523927.1"/>
    <property type="molecule type" value="Genomic_DNA"/>
</dbReference>
<evidence type="ECO:0000313" key="1">
    <source>
        <dbReference type="EMBL" id="KAJ3523927.1"/>
    </source>
</evidence>
<organism evidence="1 2">
    <name type="scientific">Fusarium decemcellulare</name>
    <dbReference type="NCBI Taxonomy" id="57161"/>
    <lineage>
        <taxon>Eukaryota</taxon>
        <taxon>Fungi</taxon>
        <taxon>Dikarya</taxon>
        <taxon>Ascomycota</taxon>
        <taxon>Pezizomycotina</taxon>
        <taxon>Sordariomycetes</taxon>
        <taxon>Hypocreomycetidae</taxon>
        <taxon>Hypocreales</taxon>
        <taxon>Nectriaceae</taxon>
        <taxon>Fusarium</taxon>
        <taxon>Fusarium decemcellulare species complex</taxon>
    </lineage>
</organism>